<feature type="compositionally biased region" description="Polar residues" evidence="1">
    <location>
        <begin position="300"/>
        <end position="310"/>
    </location>
</feature>
<sequence>MAQFRTFQFTHYFNDSVHINFKHDLIFPIKCSLDECFHQLAAVHQIPPFAHAVVRSALEQFVEHENEKDFNARYSKMWSELRSGTQDLNRLCEQLDTAYQKHVSVYANPPRITDEEVFGQAYNRVIHSTAAQQLIQLEQIFAQSVAAEVNKRNAVLRQLQENLVAETERGLQMRDVDTAVTITQLQEMHVRNRDLIETQWNSCISELRRRQRQQLRELVMNLDEQLSLTETNTSKETESIEDGLSAILSVVNCNSSIPVPSADLTSPIHQENSSTRPTEAGATVTQSRKHRSVRQAPAPATNSSSVDQSLSEPWSESFTVQLGRQMRTTCNFRLVRADPNDLLRSISPTDPAHSNSADGAASGGAKLQALSIWNSRRLRILKTTFCSRPCSYLRSHTFLSMTHSFVLHSSSPVSLPLTALSRLSENALGERLSNALGIYSNDLNGLVILVDKRLTAYRGVKRRLADACERSTEFHFPELGCQLAEIRQTCHRIASECSDQDLTQRRPVSMSHRIVSTRSVCFHLQKLNNPPIDHLFPQPPTFFLKMHPHSTKADVTADRVEPVTGDVYITRHSNLTGGVIGGLAGGGGGISVVFHLVSDSATEREEDRIRSGAPLHCALSAILRTCFDYDITTLSLPLLLVQSVQEYMDVAWRARRAETVFKALKGVLMELSTWRGPTVRAIQFLAPPQLSDAELASFSRIITASFLQPVPVIVPA</sequence>
<dbReference type="PANTHER" id="PTHR16525:SF0">
    <property type="entry name" value="PROTEIN C12ORF4"/>
    <property type="match status" value="1"/>
</dbReference>
<comment type="caution">
    <text evidence="2">The sequence shown here is derived from an EMBL/GenBank/DDBJ whole genome shotgun (WGS) entry which is preliminary data.</text>
</comment>
<evidence type="ECO:0000313" key="3">
    <source>
        <dbReference type="Proteomes" id="UP000230066"/>
    </source>
</evidence>
<protein>
    <submittedName>
        <fullName evidence="2">Uncharacterized protein</fullName>
    </submittedName>
</protein>
<name>A0A4E0R823_FASHE</name>
<keyword evidence="3" id="KW-1185">Reference proteome</keyword>
<gene>
    <name evidence="2" type="ORF">D915_006993</name>
</gene>
<evidence type="ECO:0000313" key="2">
    <source>
        <dbReference type="EMBL" id="THD21881.1"/>
    </source>
</evidence>
<dbReference type="Proteomes" id="UP000230066">
    <property type="component" value="Unassembled WGS sequence"/>
</dbReference>
<dbReference type="EMBL" id="JXXN02003169">
    <property type="protein sequence ID" value="THD21881.1"/>
    <property type="molecule type" value="Genomic_DNA"/>
</dbReference>
<feature type="compositionally biased region" description="Polar residues" evidence="1">
    <location>
        <begin position="262"/>
        <end position="277"/>
    </location>
</feature>
<dbReference type="AlphaFoldDB" id="A0A4E0R823"/>
<feature type="region of interest" description="Disordered" evidence="1">
    <location>
        <begin position="262"/>
        <end position="310"/>
    </location>
</feature>
<dbReference type="GO" id="GO:0005737">
    <property type="term" value="C:cytoplasm"/>
    <property type="evidence" value="ECO:0007669"/>
    <property type="project" value="TreeGrafter"/>
</dbReference>
<reference evidence="2" key="1">
    <citation type="submission" date="2019-03" db="EMBL/GenBank/DDBJ databases">
        <title>Improved annotation for the trematode Fasciola hepatica.</title>
        <authorList>
            <person name="Choi Y.-J."/>
            <person name="Martin J."/>
            <person name="Mitreva M."/>
        </authorList>
    </citation>
    <scope>NUCLEOTIDE SEQUENCE [LARGE SCALE GENOMIC DNA]</scope>
</reference>
<accession>A0A4E0R823</accession>
<organism evidence="2 3">
    <name type="scientific">Fasciola hepatica</name>
    <name type="common">Liver fluke</name>
    <dbReference type="NCBI Taxonomy" id="6192"/>
    <lineage>
        <taxon>Eukaryota</taxon>
        <taxon>Metazoa</taxon>
        <taxon>Spiralia</taxon>
        <taxon>Lophotrochozoa</taxon>
        <taxon>Platyhelminthes</taxon>
        <taxon>Trematoda</taxon>
        <taxon>Digenea</taxon>
        <taxon>Plagiorchiida</taxon>
        <taxon>Echinostomata</taxon>
        <taxon>Echinostomatoidea</taxon>
        <taxon>Fasciolidae</taxon>
        <taxon>Fasciola</taxon>
    </lineage>
</organism>
<dbReference type="PANTHER" id="PTHR16525">
    <property type="entry name" value="PROTEIN C12ORF4"/>
    <property type="match status" value="1"/>
</dbReference>
<proteinExistence type="predicted"/>
<dbReference type="Pfam" id="PF10154">
    <property type="entry name" value="Fy-3"/>
    <property type="match status" value="3"/>
</dbReference>
<evidence type="ECO:0000256" key="1">
    <source>
        <dbReference type="SAM" id="MobiDB-lite"/>
    </source>
</evidence>
<dbReference type="InterPro" id="IPR019311">
    <property type="entry name" value="Fy-3"/>
</dbReference>